<feature type="domain" description="Histidine kinase" evidence="7">
    <location>
        <begin position="1712"/>
        <end position="1967"/>
    </location>
</feature>
<name>A0A8J7B884_9CYAN</name>
<proteinExistence type="predicted"/>
<dbReference type="CDD" id="cd00130">
    <property type="entry name" value="PAS"/>
    <property type="match status" value="1"/>
</dbReference>
<dbReference type="SUPFAM" id="SSF55781">
    <property type="entry name" value="GAF domain-like"/>
    <property type="match status" value="1"/>
</dbReference>
<dbReference type="InterPro" id="IPR036890">
    <property type="entry name" value="HATPase_C_sf"/>
</dbReference>
<keyword evidence="4" id="KW-0418">Kinase</keyword>
<dbReference type="SUPFAM" id="SSF52540">
    <property type="entry name" value="P-loop containing nucleoside triphosphate hydrolases"/>
    <property type="match status" value="1"/>
</dbReference>
<evidence type="ECO:0000259" key="6">
    <source>
        <dbReference type="PROSITE" id="PS50011"/>
    </source>
</evidence>
<dbReference type="Pfam" id="PF01590">
    <property type="entry name" value="GAF"/>
    <property type="match status" value="1"/>
</dbReference>
<dbReference type="InterPro" id="IPR011009">
    <property type="entry name" value="Kinase-like_dom_sf"/>
</dbReference>
<dbReference type="SMART" id="SM00086">
    <property type="entry name" value="PAC"/>
    <property type="match status" value="1"/>
</dbReference>
<feature type="domain" description="PAC" evidence="8">
    <location>
        <begin position="1615"/>
        <end position="1667"/>
    </location>
</feature>
<dbReference type="PROSITE" id="PS50011">
    <property type="entry name" value="PROTEIN_KINASE_DOM"/>
    <property type="match status" value="1"/>
</dbReference>
<dbReference type="Gene3D" id="3.40.50.300">
    <property type="entry name" value="P-loop containing nucleotide triphosphate hydrolases"/>
    <property type="match status" value="1"/>
</dbReference>
<dbReference type="SUPFAM" id="SSF56112">
    <property type="entry name" value="Protein kinase-like (PK-like)"/>
    <property type="match status" value="1"/>
</dbReference>
<keyword evidence="3" id="KW-0597">Phosphoprotein</keyword>
<dbReference type="InterPro" id="IPR000014">
    <property type="entry name" value="PAS"/>
</dbReference>
<dbReference type="InterPro" id="IPR027417">
    <property type="entry name" value="P-loop_NTPase"/>
</dbReference>
<dbReference type="InterPro" id="IPR036097">
    <property type="entry name" value="HisK_dim/P_sf"/>
</dbReference>
<dbReference type="Proteomes" id="UP000654482">
    <property type="component" value="Unassembled WGS sequence"/>
</dbReference>
<evidence type="ECO:0000256" key="4">
    <source>
        <dbReference type="ARBA" id="ARBA00022777"/>
    </source>
</evidence>
<dbReference type="SMART" id="SM00387">
    <property type="entry name" value="HATPase_c"/>
    <property type="match status" value="1"/>
</dbReference>
<dbReference type="SUPFAM" id="SSF47384">
    <property type="entry name" value="Homodimeric domain of signal transducing histidine kinase"/>
    <property type="match status" value="1"/>
</dbReference>
<dbReference type="GO" id="GO:0009882">
    <property type="term" value="F:blue light photoreceptor activity"/>
    <property type="evidence" value="ECO:0007669"/>
    <property type="project" value="UniProtKB-ARBA"/>
</dbReference>
<dbReference type="InterPro" id="IPR029016">
    <property type="entry name" value="GAF-like_dom_sf"/>
</dbReference>
<comment type="caution">
    <text evidence="9">The sequence shown here is derived from an EMBL/GenBank/DDBJ whole genome shotgun (WGS) entry which is preliminary data.</text>
</comment>
<dbReference type="InterPro" id="IPR013656">
    <property type="entry name" value="PAS_4"/>
</dbReference>
<dbReference type="GO" id="GO:0005524">
    <property type="term" value="F:ATP binding"/>
    <property type="evidence" value="ECO:0007669"/>
    <property type="project" value="InterPro"/>
</dbReference>
<dbReference type="InterPro" id="IPR004358">
    <property type="entry name" value="Sig_transdc_His_kin-like_C"/>
</dbReference>
<comment type="catalytic activity">
    <reaction evidence="1">
        <text>ATP + protein L-histidine = ADP + protein N-phospho-L-histidine.</text>
        <dbReference type="EC" id="2.7.13.3"/>
    </reaction>
</comment>
<dbReference type="InterPro" id="IPR000700">
    <property type="entry name" value="PAS-assoc_C"/>
</dbReference>
<reference evidence="9" key="1">
    <citation type="submission" date="2020-10" db="EMBL/GenBank/DDBJ databases">
        <authorList>
            <person name="Castelo-Branco R."/>
            <person name="Eusebio N."/>
            <person name="Adriana R."/>
            <person name="Vieira A."/>
            <person name="Brugerolle De Fraissinette N."/>
            <person name="Rezende De Castro R."/>
            <person name="Schneider M.P."/>
            <person name="Vasconcelos V."/>
            <person name="Leao P.N."/>
        </authorList>
    </citation>
    <scope>NUCLEOTIDE SEQUENCE</scope>
    <source>
        <strain evidence="9">LEGE 07157</strain>
    </source>
</reference>
<evidence type="ECO:0000256" key="1">
    <source>
        <dbReference type="ARBA" id="ARBA00000085"/>
    </source>
</evidence>
<dbReference type="InterPro" id="IPR011990">
    <property type="entry name" value="TPR-like_helical_dom_sf"/>
</dbReference>
<dbReference type="EC" id="2.7.13.3" evidence="2"/>
<dbReference type="NCBIfam" id="TIGR00229">
    <property type="entry name" value="sensory_box"/>
    <property type="match status" value="1"/>
</dbReference>
<dbReference type="InterPro" id="IPR000719">
    <property type="entry name" value="Prot_kinase_dom"/>
</dbReference>
<dbReference type="Gene3D" id="3.30.450.40">
    <property type="match status" value="1"/>
</dbReference>
<evidence type="ECO:0000313" key="10">
    <source>
        <dbReference type="Proteomes" id="UP000654482"/>
    </source>
</evidence>
<dbReference type="Pfam" id="PF13191">
    <property type="entry name" value="AAA_16"/>
    <property type="match status" value="1"/>
</dbReference>
<dbReference type="Pfam" id="PF08448">
    <property type="entry name" value="PAS_4"/>
    <property type="match status" value="1"/>
</dbReference>
<dbReference type="InterPro" id="IPR041664">
    <property type="entry name" value="AAA_16"/>
</dbReference>
<dbReference type="CDD" id="cd14014">
    <property type="entry name" value="STKc_PknB_like"/>
    <property type="match status" value="1"/>
</dbReference>
<gene>
    <name evidence="9" type="ORF">IQ249_04630</name>
</gene>
<dbReference type="SUPFAM" id="SSF55874">
    <property type="entry name" value="ATPase domain of HSP90 chaperone/DNA topoisomerase II/histidine kinase"/>
    <property type="match status" value="1"/>
</dbReference>
<dbReference type="Pfam" id="PF02518">
    <property type="entry name" value="HATPase_c"/>
    <property type="match status" value="1"/>
</dbReference>
<dbReference type="Gene3D" id="1.10.510.10">
    <property type="entry name" value="Transferase(Phosphotransferase) domain 1"/>
    <property type="match status" value="1"/>
</dbReference>
<dbReference type="PROSITE" id="PS50113">
    <property type="entry name" value="PAC"/>
    <property type="match status" value="1"/>
</dbReference>
<keyword evidence="10" id="KW-1185">Reference proteome</keyword>
<dbReference type="Gene3D" id="1.10.287.130">
    <property type="match status" value="1"/>
</dbReference>
<dbReference type="SUPFAM" id="SSF55785">
    <property type="entry name" value="PYP-like sensor domain (PAS domain)"/>
    <property type="match status" value="1"/>
</dbReference>
<evidence type="ECO:0000256" key="2">
    <source>
        <dbReference type="ARBA" id="ARBA00012438"/>
    </source>
</evidence>
<dbReference type="SMART" id="SM00065">
    <property type="entry name" value="GAF"/>
    <property type="match status" value="1"/>
</dbReference>
<dbReference type="InterPro" id="IPR001610">
    <property type="entry name" value="PAC"/>
</dbReference>
<organism evidence="9 10">
    <name type="scientific">Lusitaniella coriacea LEGE 07157</name>
    <dbReference type="NCBI Taxonomy" id="945747"/>
    <lineage>
        <taxon>Bacteria</taxon>
        <taxon>Bacillati</taxon>
        <taxon>Cyanobacteriota</taxon>
        <taxon>Cyanophyceae</taxon>
        <taxon>Spirulinales</taxon>
        <taxon>Lusitaniellaceae</taxon>
        <taxon>Lusitaniella</taxon>
    </lineage>
</organism>
<sequence length="1977" mass="222969">MNSTPITFNGYRLIELIHSSSRILVYRGQRTRDSQFVIIKLLRSPYPSISELIQFRNQYAISKNLDFPGIVCPFALESYNNGYALIMPDKGDISLLSFAFDRPLLIIEFLEIGIQLAGILHKLYENRVIHKDIKPANILIHPDTKQVKLIDFSLASLLPKETQEVHNPNVLEGTLAYISPEQTGRMNQKIDYRADFYSLGVTFYELLAGELPFTSNDPMELVHCHIAKVPMSLGNGGQRTGNSEKIPQVLSDMVMKLMAKNVEERYQSALGLKYDLEWCLKQWTQTAAIEAFELGKRDVRDRFIIPEKLYGREKEVTQLLAAFERVSQVQSSVKAGGRRQEAEGKIDCNLSPSLPLSVSPRHQKVSPSTLSRSELVLVAGYSGVGKTSVVNEVHKPIVRQRGYFMRGKFDQFNRNIPFSAFVQAFRDLIEQLLSETNDRLKVWKRKILTALGDNGQVIIEVVPELEYIIGKQPPVSELSGNAAQNRFNLLFSKFIRVFTKKEHPLAIFLDDLQWADLASLELMKLLVKEDSTGYLLLIGAYRDNEVDPTHPLMLALHEIERTEAILTRITLAPLSQSGVNQLVADTLSCSYEQAVPLTEQVYQKTQGNPFFTTQFLKSLYEEGWISFNGKLGYWECDRVEILQLSLADDVVKFMATQLQKLPVETQTVLKFAACIGAQFDLNTLAIVCARSRVDIATVLWSALREGSIVPVTTNYKFFQGMESLPQAERIAVPYRFLHDRIQQAAYSLISWEQKQSTHLNIGTLLLKKLSVAEREDRIFEIVNHLNIGRELITQLPPRKELAKLNLLAGKKAKASTAYAGALSQIEIGIELLPGDCWESDYDLSFELYRERAELEYLNGNFEAAETWIDRVLENAKTPMEKAEVYKISIVQYTLQAKYPEAIQAGRQALALIDVELPEDNFEAVRDAELAIAQKTLKNRSFASLADLPLMTQPQKKMAIAILISIGPPTYRSHQKLWSVICAKAVNLCLQYGNTPESGYIYPAFGGLRGYALNDYQGTGELLDATLQFIKTLNNKSAESVTYLMIGSSLRHWSHPLKFATEDYLASYQVGLASSNLQYAAYAFGHNMYCRFYQSIRLETLFEEIAESLAFSQKYKNQWAIDLLMGGQRIVTKLMGIQTDGKSETDYRDWCRNHKNWQVLCIYNILRTQLLFVEGRLEEALACGQEAEAAIINIAPQGLLPYAHHLFIYALLLASLHPKTSEPQQSENWAQISTYQKQLESWAQNCPENFLHLCSLVKAEMARLSGDRLEAMELYDLAIAQAKENKYLQEEALAGELAAEFYLNWGKEIIAKAYLTQAYYCYAHWGAKAKVDALEQQYPQLLANATTNPLPNYLTNTHSSSTSGEVLDLATVLKASQTISQEIASEQLLGKLMQLLLENAGAQTGCLILPQGGNLRIEATVAIDSDYGSLLESLPLEERVPTSIVQLVARTQKSIVISDGRKELQTSRDPYIRTYKPRSILCAPLLNCEDWVGIVYLENNAIAGAFTPERLDMVRLLSTQAAIAILNAKLYAQVRTNEQQLQQFLNALPIGVFVTANDGRPYYINPLGEEMLHRGIDKSAKPEELTSIHRTYIAGTQENYPQERMPLFKALQGENSTIDDLEIHTPDRIIAIEARGNPIRDERGNITYAIATFQDITQRKQAEQILADYNHTLERQVIERTEELANTLKNLKITQEQLIHTEKMAALGNLMAGIAHELRNPLNFVNNLSLLSSELIEELNEMLEPLKDRWDSNTNESITEILSYLSRNSQEIHQNGERATNIISMMLMQARSDNLQKQPTDLNTLLEQTVDLVCYSLRDPGGICLQAARDPAFNIQIQQDYDPTLPLINTVSQNLNRAFINLIDNACYALWCKWKNTQTVFIPTLSLKTINQGDSVEIHIQDNGTGIDPKTQAKMFNPFFTTKPPGEGTGLGLSLTYEIIAREHTGTIHIETEVGIYTKLIVNLPLNAPTLPKQKEDK</sequence>
<dbReference type="InterPro" id="IPR005467">
    <property type="entry name" value="His_kinase_dom"/>
</dbReference>
<dbReference type="PROSITE" id="PS50109">
    <property type="entry name" value="HIS_KIN"/>
    <property type="match status" value="1"/>
</dbReference>
<dbReference type="InterPro" id="IPR003594">
    <property type="entry name" value="HATPase_dom"/>
</dbReference>
<evidence type="ECO:0000313" key="9">
    <source>
        <dbReference type="EMBL" id="MBE9115180.1"/>
    </source>
</evidence>
<evidence type="ECO:0000256" key="3">
    <source>
        <dbReference type="ARBA" id="ARBA00022553"/>
    </source>
</evidence>
<keyword evidence="5" id="KW-0902">Two-component regulatory system</keyword>
<evidence type="ECO:0000259" key="7">
    <source>
        <dbReference type="PROSITE" id="PS50109"/>
    </source>
</evidence>
<dbReference type="PANTHER" id="PTHR43642">
    <property type="entry name" value="HYBRID SIGNAL TRANSDUCTION HISTIDINE KINASE G"/>
    <property type="match status" value="1"/>
</dbReference>
<dbReference type="SUPFAM" id="SSF48452">
    <property type="entry name" value="TPR-like"/>
    <property type="match status" value="1"/>
</dbReference>
<dbReference type="Pfam" id="PF00069">
    <property type="entry name" value="Pkinase"/>
    <property type="match status" value="1"/>
</dbReference>
<dbReference type="PROSITE" id="PS00108">
    <property type="entry name" value="PROTEIN_KINASE_ST"/>
    <property type="match status" value="1"/>
</dbReference>
<protein>
    <recommendedName>
        <fullName evidence="2">histidine kinase</fullName>
        <ecNumber evidence="2">2.7.13.3</ecNumber>
    </recommendedName>
</protein>
<dbReference type="InterPro" id="IPR008271">
    <property type="entry name" value="Ser/Thr_kinase_AS"/>
</dbReference>
<dbReference type="SMART" id="SM00220">
    <property type="entry name" value="S_TKc"/>
    <property type="match status" value="1"/>
</dbReference>
<dbReference type="Gene3D" id="3.30.450.20">
    <property type="entry name" value="PAS domain"/>
    <property type="match status" value="1"/>
</dbReference>
<dbReference type="PANTHER" id="PTHR43642:SF1">
    <property type="entry name" value="HYBRID SIGNAL TRANSDUCTION HISTIDINE KINASE G"/>
    <property type="match status" value="1"/>
</dbReference>
<dbReference type="RefSeq" id="WP_194028267.1">
    <property type="nucleotide sequence ID" value="NZ_JADEWZ010000005.1"/>
</dbReference>
<evidence type="ECO:0000259" key="8">
    <source>
        <dbReference type="PROSITE" id="PS50113"/>
    </source>
</evidence>
<dbReference type="InterPro" id="IPR035965">
    <property type="entry name" value="PAS-like_dom_sf"/>
</dbReference>
<dbReference type="Gene3D" id="3.30.565.10">
    <property type="entry name" value="Histidine kinase-like ATPase, C-terminal domain"/>
    <property type="match status" value="1"/>
</dbReference>
<dbReference type="EMBL" id="JADEWZ010000005">
    <property type="protein sequence ID" value="MBE9115180.1"/>
    <property type="molecule type" value="Genomic_DNA"/>
</dbReference>
<accession>A0A8J7B884</accession>
<dbReference type="InterPro" id="IPR003661">
    <property type="entry name" value="HisK_dim/P_dom"/>
</dbReference>
<dbReference type="GO" id="GO:0000155">
    <property type="term" value="F:phosphorelay sensor kinase activity"/>
    <property type="evidence" value="ECO:0007669"/>
    <property type="project" value="InterPro"/>
</dbReference>
<dbReference type="InterPro" id="IPR003018">
    <property type="entry name" value="GAF"/>
</dbReference>
<keyword evidence="4" id="KW-0808">Transferase</keyword>
<evidence type="ECO:0000256" key="5">
    <source>
        <dbReference type="ARBA" id="ARBA00023012"/>
    </source>
</evidence>
<feature type="domain" description="Protein kinase" evidence="6">
    <location>
        <begin position="11"/>
        <end position="279"/>
    </location>
</feature>
<dbReference type="CDD" id="cd00082">
    <property type="entry name" value="HisKA"/>
    <property type="match status" value="1"/>
</dbReference>
<dbReference type="PRINTS" id="PR00344">
    <property type="entry name" value="BCTRLSENSOR"/>
</dbReference>
<dbReference type="InterPro" id="IPR053159">
    <property type="entry name" value="Hybrid_Histidine_Kinase"/>
</dbReference>